<dbReference type="EMBL" id="JARXRM010000036">
    <property type="protein sequence ID" value="MDH5823861.1"/>
    <property type="molecule type" value="Genomic_DNA"/>
</dbReference>
<name>A0ABT6JAK6_9GAMM</name>
<comment type="caution">
    <text evidence="1">The sequence shown here is derived from an EMBL/GenBank/DDBJ whole genome shotgun (WGS) entry which is preliminary data.</text>
</comment>
<dbReference type="RefSeq" id="WP_280575147.1">
    <property type="nucleotide sequence ID" value="NZ_JARXRM010000036.1"/>
</dbReference>
<evidence type="ECO:0000313" key="2">
    <source>
        <dbReference type="Proteomes" id="UP001156940"/>
    </source>
</evidence>
<dbReference type="Pfam" id="PF25952">
    <property type="entry name" value="DUF7990"/>
    <property type="match status" value="1"/>
</dbReference>
<dbReference type="InterPro" id="IPR047717">
    <property type="entry name" value="CC_star_Cory"/>
</dbReference>
<proteinExistence type="predicted"/>
<gene>
    <name evidence="1" type="ORF">QFW77_12825</name>
</gene>
<dbReference type="InterPro" id="IPR058303">
    <property type="entry name" value="DUF7990"/>
</dbReference>
<protein>
    <submittedName>
        <fullName evidence="1">Cory-CC-star protein</fullName>
    </submittedName>
</protein>
<organism evidence="1 2">
    <name type="scientific">Luteimonas endophytica</name>
    <dbReference type="NCBI Taxonomy" id="3042023"/>
    <lineage>
        <taxon>Bacteria</taxon>
        <taxon>Pseudomonadati</taxon>
        <taxon>Pseudomonadota</taxon>
        <taxon>Gammaproteobacteria</taxon>
        <taxon>Lysobacterales</taxon>
        <taxon>Lysobacteraceae</taxon>
        <taxon>Luteimonas</taxon>
    </lineage>
</organism>
<evidence type="ECO:0000313" key="1">
    <source>
        <dbReference type="EMBL" id="MDH5823861.1"/>
    </source>
</evidence>
<keyword evidence="2" id="KW-1185">Reference proteome</keyword>
<accession>A0ABT6JAK6</accession>
<reference evidence="1 2" key="1">
    <citation type="submission" date="2023-04" db="EMBL/GenBank/DDBJ databases">
        <title>Luteimonas endophyticus RD2P54.</title>
        <authorList>
            <person name="Sun J.-Q."/>
        </authorList>
    </citation>
    <scope>NUCLEOTIDE SEQUENCE [LARGE SCALE GENOMIC DNA]</scope>
    <source>
        <strain evidence="1 2">RD2P54</strain>
    </source>
</reference>
<dbReference type="NCBIfam" id="NF041419">
    <property type="entry name" value="CC_star_Cory"/>
    <property type="match status" value="1"/>
</dbReference>
<dbReference type="Proteomes" id="UP001156940">
    <property type="component" value="Unassembled WGS sequence"/>
</dbReference>
<sequence>MADDDRSDGGKDGDSVLARFGAGLREFYMAPYRRAFARARRDQDDLFMMIVFAESLGVPNPATYYTLELMPAMYERFHDWHRRMGMERSPLDHVSCC</sequence>